<protein>
    <submittedName>
        <fullName evidence="7">Histidine-rich glycoprotein-like</fullName>
    </submittedName>
</protein>
<sequence length="511" mass="56841">MKTPVLLCVLLALACVHVRAAPLEDGSVQPGSCEDGSAKGAAKLALDKINQDRTEGYVFNLHRLSNVHMQFHGEAGVVFYLTLDVVETNCSVLNKDHAKICETRQDSNVPVYGQCKATIYISKIHRVVRLYKYDCVIRPVPGSMIHRICPDCPNLISNEDDNIQKTVALALESFNKENKLNNHFTLLKVNRASAGFGMGMYYLVEFTIQETTCDKSVFPAIKCPKMECEFAHKGFCKGSRVNMPQGETVSVECDIFEPEAADREKKLHMLGGETDHAHKDGATADHDHAHDQAHSAADHAHDHVHDHTKSHTAHETTHQHAADSDHHHTHDHAPGSAHKHAHDHSHDHSHSHDHVHAHHAKAHNHEGDHPNQHHNYTHITDVHTHDHDHELALDHDHKHAHLHVHEHHHHHHEHEHETTVHDHPEGSVRMLPAMDPNTPMVLPAFPDTPAAGPPVVGVTLELKQDPQIPGVTEPTIEAFPGKLSAQCPTPVAGERILEKVFAEDAIFKVTA</sequence>
<dbReference type="InterPro" id="IPR046350">
    <property type="entry name" value="Cystatin_sf"/>
</dbReference>
<evidence type="ECO:0000256" key="5">
    <source>
        <dbReference type="SAM" id="SignalP"/>
    </source>
</evidence>
<reference evidence="7" key="1">
    <citation type="submission" date="2020-06" db="EMBL/GenBank/DDBJ databases">
        <authorList>
            <consortium name="Wellcome Sanger Institute Data Sharing"/>
        </authorList>
    </citation>
    <scope>NUCLEOTIDE SEQUENCE [LARGE SCALE GENOMIC DNA]</scope>
</reference>
<evidence type="ECO:0000256" key="2">
    <source>
        <dbReference type="ARBA" id="ARBA00023157"/>
    </source>
</evidence>
<name>A0A8C5DY29_GOUWI</name>
<gene>
    <name evidence="7" type="primary">LOC114462446</name>
</gene>
<keyword evidence="2" id="KW-1015">Disulfide bond</keyword>
<keyword evidence="8" id="KW-1185">Reference proteome</keyword>
<organism evidence="7 8">
    <name type="scientific">Gouania willdenowi</name>
    <name type="common">Blunt-snouted clingfish</name>
    <name type="synonym">Lepadogaster willdenowi</name>
    <dbReference type="NCBI Taxonomy" id="441366"/>
    <lineage>
        <taxon>Eukaryota</taxon>
        <taxon>Metazoa</taxon>
        <taxon>Chordata</taxon>
        <taxon>Craniata</taxon>
        <taxon>Vertebrata</taxon>
        <taxon>Euteleostomi</taxon>
        <taxon>Actinopterygii</taxon>
        <taxon>Neopterygii</taxon>
        <taxon>Teleostei</taxon>
        <taxon>Neoteleostei</taxon>
        <taxon>Acanthomorphata</taxon>
        <taxon>Ovalentaria</taxon>
        <taxon>Blenniimorphae</taxon>
        <taxon>Blenniiformes</taxon>
        <taxon>Gobiesocoidei</taxon>
        <taxon>Gobiesocidae</taxon>
        <taxon>Gobiesocinae</taxon>
        <taxon>Gouania</taxon>
    </lineage>
</organism>
<dbReference type="GO" id="GO:0004869">
    <property type="term" value="F:cysteine-type endopeptidase inhibitor activity"/>
    <property type="evidence" value="ECO:0007669"/>
    <property type="project" value="InterPro"/>
</dbReference>
<dbReference type="InterPro" id="IPR025764">
    <property type="entry name" value="Cystatin_Fetuin_B"/>
</dbReference>
<evidence type="ECO:0000259" key="6">
    <source>
        <dbReference type="PROSITE" id="PS51530"/>
    </source>
</evidence>
<proteinExistence type="predicted"/>
<evidence type="ECO:0000256" key="4">
    <source>
        <dbReference type="SAM" id="MobiDB-lite"/>
    </source>
</evidence>
<reference evidence="7" key="3">
    <citation type="submission" date="2025-09" db="UniProtKB">
        <authorList>
            <consortium name="Ensembl"/>
        </authorList>
    </citation>
    <scope>IDENTIFICATION</scope>
</reference>
<feature type="compositionally biased region" description="Basic and acidic residues" evidence="4">
    <location>
        <begin position="344"/>
        <end position="354"/>
    </location>
</feature>
<dbReference type="PANTHER" id="PTHR13814:SF10">
    <property type="entry name" value="FETUIN-B"/>
    <property type="match status" value="1"/>
</dbReference>
<dbReference type="PROSITE" id="PS51257">
    <property type="entry name" value="PROKAR_LIPOPROTEIN"/>
    <property type="match status" value="1"/>
</dbReference>
<dbReference type="SUPFAM" id="SSF54403">
    <property type="entry name" value="Cystatin/monellin"/>
    <property type="match status" value="2"/>
</dbReference>
<dbReference type="Proteomes" id="UP000694680">
    <property type="component" value="Chromosome 4"/>
</dbReference>
<dbReference type="InterPro" id="IPR050735">
    <property type="entry name" value="Kininogen_Fetuin_HRG"/>
</dbReference>
<evidence type="ECO:0000256" key="1">
    <source>
        <dbReference type="ARBA" id="ARBA00022729"/>
    </source>
</evidence>
<dbReference type="GO" id="GO:0005576">
    <property type="term" value="C:extracellular region"/>
    <property type="evidence" value="ECO:0007669"/>
    <property type="project" value="TreeGrafter"/>
</dbReference>
<keyword evidence="3" id="KW-0325">Glycoprotein</keyword>
<dbReference type="Ensembl" id="ENSGWIT00000015079.1">
    <property type="protein sequence ID" value="ENSGWIP00000013608.1"/>
    <property type="gene ID" value="ENSGWIG00000007723.1"/>
</dbReference>
<accession>A0A8C5DY29</accession>
<dbReference type="PROSITE" id="PS51530">
    <property type="entry name" value="CYSTATIN_FETUIN_B"/>
    <property type="match status" value="2"/>
</dbReference>
<evidence type="ECO:0000256" key="3">
    <source>
        <dbReference type="ARBA" id="ARBA00023180"/>
    </source>
</evidence>
<dbReference type="Gene3D" id="3.10.450.10">
    <property type="match status" value="2"/>
</dbReference>
<dbReference type="CDD" id="cd00042">
    <property type="entry name" value="CY"/>
    <property type="match status" value="2"/>
</dbReference>
<dbReference type="PANTHER" id="PTHR13814">
    <property type="entry name" value="FETUIN"/>
    <property type="match status" value="1"/>
</dbReference>
<dbReference type="InterPro" id="IPR000010">
    <property type="entry name" value="Cystatin_dom"/>
</dbReference>
<feature type="signal peptide" evidence="5">
    <location>
        <begin position="1"/>
        <end position="20"/>
    </location>
</feature>
<reference evidence="7" key="2">
    <citation type="submission" date="2025-08" db="UniProtKB">
        <authorList>
            <consortium name="Ensembl"/>
        </authorList>
    </citation>
    <scope>IDENTIFICATION</scope>
</reference>
<keyword evidence="1 5" id="KW-0732">Signal</keyword>
<feature type="domain" description="Cystatin fetuin-B-type" evidence="6">
    <location>
        <begin position="147"/>
        <end position="254"/>
    </location>
</feature>
<dbReference type="Pfam" id="PF00031">
    <property type="entry name" value="Cystatin"/>
    <property type="match status" value="1"/>
</dbReference>
<feature type="domain" description="Cystatin fetuin-B-type" evidence="6">
    <location>
        <begin position="22"/>
        <end position="136"/>
    </location>
</feature>
<evidence type="ECO:0000313" key="7">
    <source>
        <dbReference type="Ensembl" id="ENSGWIP00000013608.1"/>
    </source>
</evidence>
<evidence type="ECO:0000313" key="8">
    <source>
        <dbReference type="Proteomes" id="UP000694680"/>
    </source>
</evidence>
<feature type="chain" id="PRO_5034012110" evidence="5">
    <location>
        <begin position="21"/>
        <end position="511"/>
    </location>
</feature>
<dbReference type="AlphaFoldDB" id="A0A8C5DY29"/>
<feature type="compositionally biased region" description="Basic and acidic residues" evidence="4">
    <location>
        <begin position="273"/>
        <end position="333"/>
    </location>
</feature>
<dbReference type="SMART" id="SM00043">
    <property type="entry name" value="CY"/>
    <property type="match status" value="2"/>
</dbReference>
<feature type="region of interest" description="Disordered" evidence="4">
    <location>
        <begin position="273"/>
        <end position="376"/>
    </location>
</feature>